<proteinExistence type="predicted"/>
<evidence type="ECO:0000313" key="1">
    <source>
        <dbReference type="EMBL" id="UOR13344.1"/>
    </source>
</evidence>
<gene>
    <name evidence="1" type="ORF">MUO15_07740</name>
</gene>
<organism evidence="1 2">
    <name type="scientific">Halobacillus amylolyticus</name>
    <dbReference type="NCBI Taxonomy" id="2932259"/>
    <lineage>
        <taxon>Bacteria</taxon>
        <taxon>Bacillati</taxon>
        <taxon>Bacillota</taxon>
        <taxon>Bacilli</taxon>
        <taxon>Bacillales</taxon>
        <taxon>Bacillaceae</taxon>
        <taxon>Halobacillus</taxon>
    </lineage>
</organism>
<dbReference type="EMBL" id="CP095075">
    <property type="protein sequence ID" value="UOR13344.1"/>
    <property type="molecule type" value="Genomic_DNA"/>
</dbReference>
<reference evidence="1" key="1">
    <citation type="submission" date="2022-04" db="EMBL/GenBank/DDBJ databases">
        <title>Halobacillus sp. isolated from saltern.</title>
        <authorList>
            <person name="Won M."/>
            <person name="Lee C.-M."/>
            <person name="Woen H.-Y."/>
            <person name="Kwon S.-W."/>
        </authorList>
    </citation>
    <scope>NUCLEOTIDE SEQUENCE</scope>
    <source>
        <strain evidence="1">SSHM10-5</strain>
    </source>
</reference>
<dbReference type="RefSeq" id="WP_245034957.1">
    <property type="nucleotide sequence ID" value="NZ_CP095075.1"/>
</dbReference>
<evidence type="ECO:0000313" key="2">
    <source>
        <dbReference type="Proteomes" id="UP000830326"/>
    </source>
</evidence>
<accession>A0ABY4HEN7</accession>
<protein>
    <submittedName>
        <fullName evidence="1">Uncharacterized protein</fullName>
    </submittedName>
</protein>
<name>A0ABY4HEN7_9BACI</name>
<dbReference type="Proteomes" id="UP000830326">
    <property type="component" value="Chromosome"/>
</dbReference>
<sequence length="111" mass="12539">MEGNGYNEKEQTFLFIERMCDMIGCLIVRVAQQKTTEVAKDVAEHFGSNLVSQDSSNAGLITIAEITNKLDIWQTAFKYECLGFVTAYGFAEVENEAIYVANEKMVQRLEK</sequence>
<keyword evidence="2" id="KW-1185">Reference proteome</keyword>